<dbReference type="GO" id="GO:0034243">
    <property type="term" value="P:regulation of transcription elongation by RNA polymerase II"/>
    <property type="evidence" value="ECO:0007669"/>
    <property type="project" value="InterPro"/>
</dbReference>
<dbReference type="Pfam" id="PF24324">
    <property type="entry name" value="MYND_ZMYND11_ZMYD8"/>
    <property type="match status" value="1"/>
</dbReference>
<feature type="compositionally biased region" description="Acidic residues" evidence="19">
    <location>
        <begin position="370"/>
        <end position="390"/>
    </location>
</feature>
<feature type="region of interest" description="Disordered" evidence="19">
    <location>
        <begin position="360"/>
        <end position="536"/>
    </location>
</feature>
<keyword evidence="11" id="KW-0156">Chromatin regulator</keyword>
<evidence type="ECO:0000313" key="24">
    <source>
        <dbReference type="EMBL" id="GFO34236.1"/>
    </source>
</evidence>
<dbReference type="Gene3D" id="2.30.30.140">
    <property type="match status" value="1"/>
</dbReference>
<evidence type="ECO:0000259" key="20">
    <source>
        <dbReference type="PROSITE" id="PS50014"/>
    </source>
</evidence>
<feature type="coiled-coil region" evidence="18">
    <location>
        <begin position="605"/>
        <end position="681"/>
    </location>
</feature>
<keyword evidence="6" id="KW-0597">Phosphoprotein</keyword>
<feature type="domain" description="SAMD1-like winged helix (WH)" evidence="23">
    <location>
        <begin position="6"/>
        <end position="82"/>
    </location>
</feature>
<feature type="compositionally biased region" description="Basic residues" evidence="19">
    <location>
        <begin position="433"/>
        <end position="448"/>
    </location>
</feature>
<dbReference type="InterPro" id="IPR011011">
    <property type="entry name" value="Znf_FYVE_PHD"/>
</dbReference>
<dbReference type="Pfam" id="PF00439">
    <property type="entry name" value="Bromodomain"/>
    <property type="match status" value="1"/>
</dbReference>
<dbReference type="PROSITE" id="PS52014">
    <property type="entry name" value="SAMD1_WH"/>
    <property type="match status" value="1"/>
</dbReference>
<dbReference type="InterPro" id="IPR036427">
    <property type="entry name" value="Bromodomain-like_sf"/>
</dbReference>
<evidence type="ECO:0000256" key="19">
    <source>
        <dbReference type="SAM" id="MobiDB-lite"/>
    </source>
</evidence>
<evidence type="ECO:0000256" key="6">
    <source>
        <dbReference type="ARBA" id="ARBA00022553"/>
    </source>
</evidence>
<dbReference type="InterPro" id="IPR001487">
    <property type="entry name" value="Bromodomain"/>
</dbReference>
<dbReference type="PANTHER" id="PTHR46379:SF1">
    <property type="entry name" value="ZINC FINGER MYND DOMAIN-CONTAINING PROTEIN 11"/>
    <property type="match status" value="1"/>
</dbReference>
<feature type="compositionally biased region" description="Basic and acidic residues" evidence="19">
    <location>
        <begin position="391"/>
        <end position="400"/>
    </location>
</feature>
<dbReference type="Proteomes" id="UP000735302">
    <property type="component" value="Unassembled WGS sequence"/>
</dbReference>
<dbReference type="PROSITE" id="PS50812">
    <property type="entry name" value="PWWP"/>
    <property type="match status" value="1"/>
</dbReference>
<evidence type="ECO:0000259" key="23">
    <source>
        <dbReference type="PROSITE" id="PS52014"/>
    </source>
</evidence>
<protein>
    <submittedName>
        <fullName evidence="24">Zinc finger mynd domain-containing protein 11</fullName>
    </submittedName>
</protein>
<dbReference type="Gene3D" id="1.20.920.10">
    <property type="entry name" value="Bromodomain-like"/>
    <property type="match status" value="1"/>
</dbReference>
<dbReference type="InterPro" id="IPR047268">
    <property type="entry name" value="PWWP_BS69"/>
</dbReference>
<dbReference type="GO" id="GO:0003714">
    <property type="term" value="F:transcription corepressor activity"/>
    <property type="evidence" value="ECO:0007669"/>
    <property type="project" value="InterPro"/>
</dbReference>
<dbReference type="GO" id="GO:0003677">
    <property type="term" value="F:DNA binding"/>
    <property type="evidence" value="ECO:0007669"/>
    <property type="project" value="InterPro"/>
</dbReference>
<dbReference type="PROSITE" id="PS50865">
    <property type="entry name" value="ZF_MYND_2"/>
    <property type="match status" value="1"/>
</dbReference>
<keyword evidence="14" id="KW-0804">Transcription</keyword>
<dbReference type="SMART" id="SM00293">
    <property type="entry name" value="PWWP"/>
    <property type="match status" value="1"/>
</dbReference>
<evidence type="ECO:0000256" key="9">
    <source>
        <dbReference type="ARBA" id="ARBA00022833"/>
    </source>
</evidence>
<dbReference type="FunFam" id="6.10.140.2220:FF:000002">
    <property type="entry name" value="Protein kinase C-binding protein 1 isoform C"/>
    <property type="match status" value="1"/>
</dbReference>
<dbReference type="GO" id="GO:0005694">
    <property type="term" value="C:chromosome"/>
    <property type="evidence" value="ECO:0007669"/>
    <property type="project" value="UniProtKB-SubCell"/>
</dbReference>
<keyword evidence="5" id="KW-1017">Isopeptide bond</keyword>
<feature type="domain" description="MYND-type" evidence="22">
    <location>
        <begin position="684"/>
        <end position="719"/>
    </location>
</feature>
<proteinExistence type="predicted"/>
<dbReference type="GO" id="GO:0009966">
    <property type="term" value="P:regulation of signal transduction"/>
    <property type="evidence" value="ECO:0007669"/>
    <property type="project" value="TreeGrafter"/>
</dbReference>
<keyword evidence="4" id="KW-0678">Repressor</keyword>
<keyword evidence="3" id="KW-0158">Chromosome</keyword>
<evidence type="ECO:0000256" key="17">
    <source>
        <dbReference type="PROSITE-ProRule" id="PRU00134"/>
    </source>
</evidence>
<keyword evidence="9" id="KW-0862">Zinc</keyword>
<keyword evidence="12" id="KW-0805">Transcription regulation</keyword>
<dbReference type="Gene3D" id="3.30.40.10">
    <property type="entry name" value="Zinc/RING finger domain, C3HC4 (zinc finger)"/>
    <property type="match status" value="1"/>
</dbReference>
<evidence type="ECO:0000256" key="15">
    <source>
        <dbReference type="ARBA" id="ARBA00023242"/>
    </source>
</evidence>
<evidence type="ECO:0000256" key="18">
    <source>
        <dbReference type="SAM" id="Coils"/>
    </source>
</evidence>
<keyword evidence="18" id="KW-0175">Coiled coil</keyword>
<dbReference type="InterPro" id="IPR048589">
    <property type="entry name" value="SAMD1-like_WH"/>
</dbReference>
<dbReference type="InterPro" id="IPR001965">
    <property type="entry name" value="Znf_PHD"/>
</dbReference>
<dbReference type="PROSITE" id="PS50014">
    <property type="entry name" value="BROMODOMAIN_2"/>
    <property type="match status" value="1"/>
</dbReference>
<dbReference type="AlphaFoldDB" id="A0AAV4CQU7"/>
<name>A0AAV4CQU7_9GAST</name>
<dbReference type="SUPFAM" id="SSF47370">
    <property type="entry name" value="Bromodomain"/>
    <property type="match status" value="1"/>
</dbReference>
<dbReference type="SMART" id="SM00249">
    <property type="entry name" value="PHD"/>
    <property type="match status" value="1"/>
</dbReference>
<dbReference type="InterPro" id="IPR013083">
    <property type="entry name" value="Znf_RING/FYVE/PHD"/>
</dbReference>
<dbReference type="GO" id="GO:0140006">
    <property type="term" value="F:histone H3 reader activity"/>
    <property type="evidence" value="ECO:0007669"/>
    <property type="project" value="UniProtKB-ARBA"/>
</dbReference>
<organism evidence="24 25">
    <name type="scientific">Plakobranchus ocellatus</name>
    <dbReference type="NCBI Taxonomy" id="259542"/>
    <lineage>
        <taxon>Eukaryota</taxon>
        <taxon>Metazoa</taxon>
        <taxon>Spiralia</taxon>
        <taxon>Lophotrochozoa</taxon>
        <taxon>Mollusca</taxon>
        <taxon>Gastropoda</taxon>
        <taxon>Heterobranchia</taxon>
        <taxon>Euthyneura</taxon>
        <taxon>Panpulmonata</taxon>
        <taxon>Sacoglossa</taxon>
        <taxon>Placobranchoidea</taxon>
        <taxon>Plakobranchidae</taxon>
        <taxon>Plakobranchus</taxon>
    </lineage>
</organism>
<feature type="compositionally biased region" description="Polar residues" evidence="19">
    <location>
        <begin position="503"/>
        <end position="514"/>
    </location>
</feature>
<feature type="domain" description="PWWP" evidence="21">
    <location>
        <begin position="279"/>
        <end position="330"/>
    </location>
</feature>
<evidence type="ECO:0000256" key="1">
    <source>
        <dbReference type="ARBA" id="ARBA00004123"/>
    </source>
</evidence>
<dbReference type="SMART" id="SM00297">
    <property type="entry name" value="BROMO"/>
    <property type="match status" value="1"/>
</dbReference>
<gene>
    <name evidence="24" type="ORF">PoB_006074100</name>
</gene>
<dbReference type="Pfam" id="PF21524">
    <property type="entry name" value="SAMD1_WH"/>
    <property type="match status" value="1"/>
</dbReference>
<dbReference type="GO" id="GO:0008270">
    <property type="term" value="F:zinc ion binding"/>
    <property type="evidence" value="ECO:0007669"/>
    <property type="project" value="UniProtKB-KW"/>
</dbReference>
<evidence type="ECO:0000256" key="2">
    <source>
        <dbReference type="ARBA" id="ARBA00004286"/>
    </source>
</evidence>
<evidence type="ECO:0000313" key="25">
    <source>
        <dbReference type="Proteomes" id="UP000735302"/>
    </source>
</evidence>
<evidence type="ECO:0000256" key="11">
    <source>
        <dbReference type="ARBA" id="ARBA00022853"/>
    </source>
</evidence>
<evidence type="ECO:0000256" key="10">
    <source>
        <dbReference type="ARBA" id="ARBA00022843"/>
    </source>
</evidence>
<dbReference type="GO" id="GO:0005634">
    <property type="term" value="C:nucleus"/>
    <property type="evidence" value="ECO:0007669"/>
    <property type="project" value="UniProtKB-SubCell"/>
</dbReference>
<feature type="domain" description="Bromo" evidence="20">
    <location>
        <begin position="166"/>
        <end position="236"/>
    </location>
</feature>
<dbReference type="SUPFAM" id="SSF144232">
    <property type="entry name" value="HIT/MYND zinc finger-like"/>
    <property type="match status" value="1"/>
</dbReference>
<keyword evidence="10" id="KW-0832">Ubl conjugation</keyword>
<dbReference type="PROSITE" id="PS01360">
    <property type="entry name" value="ZF_MYND_1"/>
    <property type="match status" value="1"/>
</dbReference>
<dbReference type="InterPro" id="IPR057053">
    <property type="entry name" value="MYND_ZMYND11_ZMYD8"/>
</dbReference>
<evidence type="ECO:0000259" key="21">
    <source>
        <dbReference type="PROSITE" id="PS50812"/>
    </source>
</evidence>
<dbReference type="InterPro" id="IPR000313">
    <property type="entry name" value="PWWP_dom"/>
</dbReference>
<keyword evidence="15" id="KW-0539">Nucleus</keyword>
<keyword evidence="7" id="KW-0479">Metal-binding</keyword>
<comment type="caution">
    <text evidence="24">The sequence shown here is derived from an EMBL/GenBank/DDBJ whole genome shotgun (WGS) entry which is preliminary data.</text>
</comment>
<comment type="subcellular location">
    <subcellularLocation>
        <location evidence="2">Chromosome</location>
    </subcellularLocation>
    <subcellularLocation>
        <location evidence="1">Nucleus</location>
    </subcellularLocation>
</comment>
<evidence type="ECO:0000256" key="3">
    <source>
        <dbReference type="ARBA" id="ARBA00022454"/>
    </source>
</evidence>
<feature type="compositionally biased region" description="Acidic residues" evidence="19">
    <location>
        <begin position="405"/>
        <end position="428"/>
    </location>
</feature>
<accession>A0AAV4CQU7</accession>
<dbReference type="PANTHER" id="PTHR46379">
    <property type="entry name" value="ZINC FINGER MYND DOMAIN-CONTAINING"/>
    <property type="match status" value="1"/>
</dbReference>
<dbReference type="SUPFAM" id="SSF57903">
    <property type="entry name" value="FYVE/PHD zinc finger"/>
    <property type="match status" value="1"/>
</dbReference>
<keyword evidence="13 16" id="KW-0103">Bromodomain</keyword>
<dbReference type="SUPFAM" id="SSF63748">
    <property type="entry name" value="Tudor/PWWP/MBT"/>
    <property type="match status" value="1"/>
</dbReference>
<evidence type="ECO:0000256" key="16">
    <source>
        <dbReference type="PROSITE-ProRule" id="PRU00035"/>
    </source>
</evidence>
<dbReference type="Gene3D" id="6.10.140.2220">
    <property type="match status" value="1"/>
</dbReference>
<keyword evidence="25" id="KW-1185">Reference proteome</keyword>
<sequence length="726" mass="84632">MALAIRRRHTPVYYAQQIIAAITYIRQQRQIPNFDRISRYLQRYAEMTPRQCKEHLNNAVSDGLIVEYSAIVSKGQRTGLEQEGYRIPQAGEVEQLDDGHDWYCFECHGPGEVYECNSCFRVYHQGCTREDTTGDQFTCSVCRASRKRNKMKKRMLNTLLSYTILHLREKTRELHKLGAKASAEEFKRYIFKKMDLNRMELKVQASRYKCLEEFHADARTILHNCTLIFGEEKGGMTDLAVHMVRDCKYDLDEIELCPNCYYMSNAKPEDWFSQPCNPPHDIVYAKQKGYSYWPAKIVRDLGGKSDVRFFGGWHQRAIIPAEYIKPITTDLKLMSIKKTAAFTKAMKELRRYEMIFEEREKDKEANGNQESEEEEDIEEAEEDEQEEESENTSHLDKSKLINDITTEEEEEEEEGEEEREEREEEDEEETKKPLKSTPKKMANRRRSSSHGTGKNSVKKGKKRSREDMEKDDDDDVYDRHVSSTSAEKNAKKRKKSSYKQQSLEESYTVSSSGDPKSVSVAPVPTSSVLTQTLPPKIENVAVQTEEPHEKIKPEGNDQINAGAQEPEIKLSVQGDKPKNQRVMDDQLWEERMASAMAELTKRLEEKFEEDKNAALAEQSRQLEKDFGKDKQQAVERTIASMKLEVEKAKKAAEDKAREQYMEEMKKLAAKHKEAISQTKKKQWCQYCEDEAMYHCCWNTSYCSVKCQQDHWHTDHKRVCRRKRTHE</sequence>
<evidence type="ECO:0000259" key="22">
    <source>
        <dbReference type="PROSITE" id="PS50865"/>
    </source>
</evidence>
<dbReference type="InterPro" id="IPR047269">
    <property type="entry name" value="ZMY11"/>
</dbReference>
<evidence type="ECO:0000256" key="12">
    <source>
        <dbReference type="ARBA" id="ARBA00023015"/>
    </source>
</evidence>
<dbReference type="InterPro" id="IPR002893">
    <property type="entry name" value="Znf_MYND"/>
</dbReference>
<feature type="compositionally biased region" description="Low complexity" evidence="19">
    <location>
        <begin position="515"/>
        <end position="528"/>
    </location>
</feature>
<evidence type="ECO:0000256" key="7">
    <source>
        <dbReference type="ARBA" id="ARBA00022723"/>
    </source>
</evidence>
<dbReference type="EMBL" id="BLXT01006878">
    <property type="protein sequence ID" value="GFO34236.1"/>
    <property type="molecule type" value="Genomic_DNA"/>
</dbReference>
<evidence type="ECO:0000256" key="13">
    <source>
        <dbReference type="ARBA" id="ARBA00023117"/>
    </source>
</evidence>
<dbReference type="Pfam" id="PF00855">
    <property type="entry name" value="PWWP"/>
    <property type="match status" value="1"/>
</dbReference>
<reference evidence="24 25" key="1">
    <citation type="journal article" date="2021" name="Elife">
        <title>Chloroplast acquisition without the gene transfer in kleptoplastic sea slugs, Plakobranchus ocellatus.</title>
        <authorList>
            <person name="Maeda T."/>
            <person name="Takahashi S."/>
            <person name="Yoshida T."/>
            <person name="Shimamura S."/>
            <person name="Takaki Y."/>
            <person name="Nagai Y."/>
            <person name="Toyoda A."/>
            <person name="Suzuki Y."/>
            <person name="Arimoto A."/>
            <person name="Ishii H."/>
            <person name="Satoh N."/>
            <person name="Nishiyama T."/>
            <person name="Hasebe M."/>
            <person name="Maruyama T."/>
            <person name="Minagawa J."/>
            <person name="Obokata J."/>
            <person name="Shigenobu S."/>
        </authorList>
    </citation>
    <scope>NUCLEOTIDE SEQUENCE [LARGE SCALE GENOMIC DNA]</scope>
</reference>
<keyword evidence="8 17" id="KW-0863">Zinc-finger</keyword>
<evidence type="ECO:0000256" key="5">
    <source>
        <dbReference type="ARBA" id="ARBA00022499"/>
    </source>
</evidence>
<evidence type="ECO:0000256" key="4">
    <source>
        <dbReference type="ARBA" id="ARBA00022491"/>
    </source>
</evidence>
<dbReference type="CDD" id="cd15537">
    <property type="entry name" value="PHD_BS69"/>
    <property type="match status" value="1"/>
</dbReference>
<evidence type="ECO:0000256" key="14">
    <source>
        <dbReference type="ARBA" id="ARBA00023163"/>
    </source>
</evidence>
<evidence type="ECO:0000256" key="8">
    <source>
        <dbReference type="ARBA" id="ARBA00022771"/>
    </source>
</evidence>
<dbReference type="CDD" id="cd20159">
    <property type="entry name" value="PWWP_BS69"/>
    <property type="match status" value="1"/>
</dbReference>